<comment type="similarity">
    <text evidence="1">Belongs to the AB hydrolase superfamily. AB hydrolase 2 family.</text>
</comment>
<dbReference type="GO" id="GO:0006631">
    <property type="term" value="P:fatty acid metabolic process"/>
    <property type="evidence" value="ECO:0007669"/>
    <property type="project" value="UniProtKB-KW"/>
</dbReference>
<dbReference type="InterPro" id="IPR029058">
    <property type="entry name" value="AB_hydrolase_fold"/>
</dbReference>
<evidence type="ECO:0000256" key="7">
    <source>
        <dbReference type="ARBA" id="ARBA00029392"/>
    </source>
</evidence>
<feature type="domain" description="Phospholipase/carboxylesterase/thioesterase" evidence="10">
    <location>
        <begin position="8"/>
        <end position="225"/>
    </location>
</feature>
<keyword evidence="6" id="KW-0443">Lipid metabolism</keyword>
<dbReference type="Gene3D" id="3.40.50.1820">
    <property type="entry name" value="alpha/beta hydrolase"/>
    <property type="match status" value="1"/>
</dbReference>
<sequence length="229" mass="24269">MASLKFLTVAPRARHTATVVFIHGLGDTGAGWSQVAEMLGSQLPHIKFILPTAPIRPITVNRGMTMNAWYDVTAVGGDIFNAPDDGPGVRSSARLLNELITAEVDGGIDSKRVVVGGFSQGGAMALFTGLTAERELGGIIALSSRLPLRKEILAMVSDNARKLPLFFGHGDSDLVVPYALGQLSVKLLTEGGFAAENIEFNTYSGMGHSAIDEEIADVAKWLKKVVPAP</sequence>
<dbReference type="GO" id="GO:0008474">
    <property type="term" value="F:palmitoyl-(protein) hydrolase activity"/>
    <property type="evidence" value="ECO:0007669"/>
    <property type="project" value="UniProtKB-EC"/>
</dbReference>
<keyword evidence="6" id="KW-0276">Fatty acid metabolism</keyword>
<evidence type="ECO:0000313" key="11">
    <source>
        <dbReference type="EMBL" id="KDQ13022.1"/>
    </source>
</evidence>
<reference evidence="12" key="1">
    <citation type="journal article" date="2014" name="Proc. Natl. Acad. Sci. U.S.A.">
        <title>Extensive sampling of basidiomycete genomes demonstrates inadequacy of the white-rot/brown-rot paradigm for wood decay fungi.</title>
        <authorList>
            <person name="Riley R."/>
            <person name="Salamov A.A."/>
            <person name="Brown D.W."/>
            <person name="Nagy L.G."/>
            <person name="Floudas D."/>
            <person name="Held B.W."/>
            <person name="Levasseur A."/>
            <person name="Lombard V."/>
            <person name="Morin E."/>
            <person name="Otillar R."/>
            <person name="Lindquist E.A."/>
            <person name="Sun H."/>
            <person name="LaButti K.M."/>
            <person name="Schmutz J."/>
            <person name="Jabbour D."/>
            <person name="Luo H."/>
            <person name="Baker S.E."/>
            <person name="Pisabarro A.G."/>
            <person name="Walton J.D."/>
            <person name="Blanchette R.A."/>
            <person name="Henrissat B."/>
            <person name="Martin F."/>
            <person name="Cullen D."/>
            <person name="Hibbett D.S."/>
            <person name="Grigoriev I.V."/>
        </authorList>
    </citation>
    <scope>NUCLEOTIDE SEQUENCE [LARGE SCALE GENOMIC DNA]</scope>
    <source>
        <strain evidence="12">FD-172 SS1</strain>
    </source>
</reference>
<evidence type="ECO:0000256" key="9">
    <source>
        <dbReference type="ARBA" id="ARBA00047337"/>
    </source>
</evidence>
<name>A0A067MMA9_BOTB1</name>
<dbReference type="EMBL" id="KL198046">
    <property type="protein sequence ID" value="KDQ13022.1"/>
    <property type="molecule type" value="Genomic_DNA"/>
</dbReference>
<dbReference type="FunCoup" id="A0A067MMA9">
    <property type="interactions" value="384"/>
</dbReference>
<proteinExistence type="inferred from homology"/>
<evidence type="ECO:0000256" key="1">
    <source>
        <dbReference type="ARBA" id="ARBA00006499"/>
    </source>
</evidence>
<evidence type="ECO:0000256" key="5">
    <source>
        <dbReference type="ARBA" id="ARBA00022801"/>
    </source>
</evidence>
<comment type="catalytic activity">
    <reaction evidence="9">
        <text>S-hexadecanoyl-L-cysteinyl-[protein] + H2O = L-cysteinyl-[protein] + hexadecanoate + H(+)</text>
        <dbReference type="Rhea" id="RHEA:19233"/>
        <dbReference type="Rhea" id="RHEA-COMP:10131"/>
        <dbReference type="Rhea" id="RHEA-COMP:11032"/>
        <dbReference type="ChEBI" id="CHEBI:7896"/>
        <dbReference type="ChEBI" id="CHEBI:15377"/>
        <dbReference type="ChEBI" id="CHEBI:15378"/>
        <dbReference type="ChEBI" id="CHEBI:29950"/>
        <dbReference type="ChEBI" id="CHEBI:74151"/>
        <dbReference type="EC" id="3.1.2.22"/>
    </reaction>
</comment>
<dbReference type="EC" id="3.1.2.22" evidence="2"/>
<dbReference type="GO" id="GO:0052689">
    <property type="term" value="F:carboxylic ester hydrolase activity"/>
    <property type="evidence" value="ECO:0007669"/>
    <property type="project" value="UniProtKB-KW"/>
</dbReference>
<dbReference type="STRING" id="930990.A0A067MMA9"/>
<dbReference type="InParanoid" id="A0A067MMA9"/>
<dbReference type="InterPro" id="IPR050565">
    <property type="entry name" value="LYPA1-2/EST-like"/>
</dbReference>
<dbReference type="Pfam" id="PF02230">
    <property type="entry name" value="Abhydrolase_2"/>
    <property type="match status" value="1"/>
</dbReference>
<evidence type="ECO:0000256" key="6">
    <source>
        <dbReference type="ARBA" id="ARBA00022832"/>
    </source>
</evidence>
<dbReference type="PANTHER" id="PTHR10655:SF17">
    <property type="entry name" value="LYSOPHOSPHOLIPASE-LIKE PROTEIN 1"/>
    <property type="match status" value="1"/>
</dbReference>
<comment type="function">
    <text evidence="7">Hydrolyzes fatty acids from S-acylated cysteine residues in proteins with a strong preference for palmitoylated G-alpha proteins over other acyl substrates. Mediates the deacylation of G-alpha proteins such as GPA1 in vivo, but has weak or no activity toward palmitoylated Ras proteins. Has weak lysophospholipase activity in vitro; however such activity may not exist in vivo.</text>
</comment>
<evidence type="ECO:0000256" key="2">
    <source>
        <dbReference type="ARBA" id="ARBA00012423"/>
    </source>
</evidence>
<dbReference type="HOGENOM" id="CLU_049413_3_5_1"/>
<evidence type="ECO:0000259" key="10">
    <source>
        <dbReference type="Pfam" id="PF02230"/>
    </source>
</evidence>
<evidence type="ECO:0000256" key="3">
    <source>
        <dbReference type="ARBA" id="ARBA00014923"/>
    </source>
</evidence>
<keyword evidence="4" id="KW-0719">Serine esterase</keyword>
<dbReference type="GO" id="GO:0005737">
    <property type="term" value="C:cytoplasm"/>
    <property type="evidence" value="ECO:0007669"/>
    <property type="project" value="TreeGrafter"/>
</dbReference>
<dbReference type="OrthoDB" id="2418081at2759"/>
<accession>A0A067MMA9</accession>
<protein>
    <recommendedName>
        <fullName evidence="3">Acyl-protein thioesterase 1</fullName>
        <ecNumber evidence="2">3.1.2.22</ecNumber>
    </recommendedName>
    <alternativeName>
        <fullName evidence="8">Palmitoyl-protein hydrolase</fullName>
    </alternativeName>
</protein>
<evidence type="ECO:0000256" key="8">
    <source>
        <dbReference type="ARBA" id="ARBA00031195"/>
    </source>
</evidence>
<dbReference type="InterPro" id="IPR003140">
    <property type="entry name" value="PLipase/COase/thioEstase"/>
</dbReference>
<evidence type="ECO:0000313" key="12">
    <source>
        <dbReference type="Proteomes" id="UP000027195"/>
    </source>
</evidence>
<keyword evidence="12" id="KW-1185">Reference proteome</keyword>
<evidence type="ECO:0000256" key="4">
    <source>
        <dbReference type="ARBA" id="ARBA00022487"/>
    </source>
</evidence>
<keyword evidence="5" id="KW-0378">Hydrolase</keyword>
<organism evidence="11 12">
    <name type="scientific">Botryobasidium botryosum (strain FD-172 SS1)</name>
    <dbReference type="NCBI Taxonomy" id="930990"/>
    <lineage>
        <taxon>Eukaryota</taxon>
        <taxon>Fungi</taxon>
        <taxon>Dikarya</taxon>
        <taxon>Basidiomycota</taxon>
        <taxon>Agaricomycotina</taxon>
        <taxon>Agaricomycetes</taxon>
        <taxon>Cantharellales</taxon>
        <taxon>Botryobasidiaceae</taxon>
        <taxon>Botryobasidium</taxon>
    </lineage>
</organism>
<dbReference type="SUPFAM" id="SSF53474">
    <property type="entry name" value="alpha/beta-Hydrolases"/>
    <property type="match status" value="1"/>
</dbReference>
<dbReference type="Proteomes" id="UP000027195">
    <property type="component" value="Unassembled WGS sequence"/>
</dbReference>
<gene>
    <name evidence="11" type="ORF">BOTBODRAFT_33906</name>
</gene>
<dbReference type="AlphaFoldDB" id="A0A067MMA9"/>
<dbReference type="PANTHER" id="PTHR10655">
    <property type="entry name" value="LYSOPHOSPHOLIPASE-RELATED"/>
    <property type="match status" value="1"/>
</dbReference>